<dbReference type="VEuPathDB" id="AmoebaDB:NAEGRDRAFT_65903"/>
<evidence type="ECO:0000256" key="6">
    <source>
        <dbReference type="ARBA" id="ARBA00022843"/>
    </source>
</evidence>
<proteinExistence type="predicted"/>
<evidence type="ECO:0000259" key="11">
    <source>
        <dbReference type="Pfam" id="PF10497"/>
    </source>
</evidence>
<dbReference type="GeneID" id="8859169"/>
<evidence type="ECO:0000256" key="3">
    <source>
        <dbReference type="ARBA" id="ARBA00022490"/>
    </source>
</evidence>
<feature type="region of interest" description="Disordered" evidence="10">
    <location>
        <begin position="1"/>
        <end position="22"/>
    </location>
</feature>
<keyword evidence="8" id="KW-0804">Transcription</keyword>
<keyword evidence="9" id="KW-0539">Nucleus</keyword>
<dbReference type="EMBL" id="GG738860">
    <property type="protein sequence ID" value="EFC45976.1"/>
    <property type="molecule type" value="Genomic_DNA"/>
</dbReference>
<keyword evidence="13" id="KW-1185">Reference proteome</keyword>
<name>D2VAL8_NAEGR</name>
<keyword evidence="4" id="KW-1017">Isopeptide bond</keyword>
<comment type="subcellular location">
    <subcellularLocation>
        <location evidence="2">Cytoplasm</location>
    </subcellularLocation>
    <subcellularLocation>
        <location evidence="1">Nucleus</location>
    </subcellularLocation>
</comment>
<reference evidence="12 13" key="1">
    <citation type="journal article" date="2010" name="Cell">
        <title>The genome of Naegleria gruberi illuminates early eukaryotic versatility.</title>
        <authorList>
            <person name="Fritz-Laylin L.K."/>
            <person name="Prochnik S.E."/>
            <person name="Ginger M.L."/>
            <person name="Dacks J.B."/>
            <person name="Carpenter M.L."/>
            <person name="Field M.C."/>
            <person name="Kuo A."/>
            <person name="Paredez A."/>
            <person name="Chapman J."/>
            <person name="Pham J."/>
            <person name="Shu S."/>
            <person name="Neupane R."/>
            <person name="Cipriano M."/>
            <person name="Mancuso J."/>
            <person name="Tu H."/>
            <person name="Salamov A."/>
            <person name="Lindquist E."/>
            <person name="Shapiro H."/>
            <person name="Lucas S."/>
            <person name="Grigoriev I.V."/>
            <person name="Cande W.Z."/>
            <person name="Fulton C."/>
            <person name="Rokhsar D.S."/>
            <person name="Dawson S.C."/>
        </authorList>
    </citation>
    <scope>NUCLEOTIDE SEQUENCE [LARGE SCALE GENOMIC DNA]</scope>
    <source>
        <strain evidence="12 13">NEG-M</strain>
    </source>
</reference>
<evidence type="ECO:0000256" key="10">
    <source>
        <dbReference type="SAM" id="MobiDB-lite"/>
    </source>
</evidence>
<protein>
    <submittedName>
        <fullName evidence="12">Predicted protein</fullName>
    </submittedName>
</protein>
<dbReference type="PANTHER" id="PTHR31169">
    <property type="entry name" value="OS05G0300700 PROTEIN"/>
    <property type="match status" value="1"/>
</dbReference>
<dbReference type="InterPro" id="IPR018866">
    <property type="entry name" value="Znf-4CXXC_R1"/>
</dbReference>
<evidence type="ECO:0000256" key="7">
    <source>
        <dbReference type="ARBA" id="ARBA00023015"/>
    </source>
</evidence>
<keyword evidence="6" id="KW-0832">Ubl conjugation</keyword>
<evidence type="ECO:0000313" key="12">
    <source>
        <dbReference type="EMBL" id="EFC45976.1"/>
    </source>
</evidence>
<sequence>MLMNPSRRNYHQPHPQQQHQAEPWNCHGCISRESAQQQHATLPTISDLYSQLILSGLEGNHSACSDPHFRQAVHDYKKFLDYYNKMKRVSFSSMASNKSTLSNYPQYSSHSVNSDNCKSNVNTNNEQNVFRHDCKLAPFRYEENSSCCEMIKIPSIDQLTKQLIPNSCTSLLPIADSKENSMNVEKKRTRRYEEDGLTKSKKVKQNPHLIQISPTEILQSSTSTVYISKQQAKLFDSVKGTTCHQCKQKTLDIKTNCKHCCNLSLNNTTNGRGVFCSNCLKNRYGEEVCNYFIFIILPFYY</sequence>
<keyword evidence="3" id="KW-0963">Cytoplasm</keyword>
<evidence type="ECO:0000256" key="5">
    <source>
        <dbReference type="ARBA" id="ARBA00022553"/>
    </source>
</evidence>
<evidence type="ECO:0000256" key="1">
    <source>
        <dbReference type="ARBA" id="ARBA00004123"/>
    </source>
</evidence>
<dbReference type="PANTHER" id="PTHR31169:SF8">
    <property type="entry name" value="ZINC-FINGER DOMAIN OF MONOAMINE-OXIDASE A REPRESSOR R1 PROTEIN"/>
    <property type="match status" value="1"/>
</dbReference>
<dbReference type="KEGG" id="ngr:NAEGRDRAFT_65903"/>
<keyword evidence="7" id="KW-0805">Transcription regulation</keyword>
<evidence type="ECO:0000256" key="4">
    <source>
        <dbReference type="ARBA" id="ARBA00022499"/>
    </source>
</evidence>
<dbReference type="OrthoDB" id="298344at2759"/>
<dbReference type="AlphaFoldDB" id="D2VAL8"/>
<dbReference type="Proteomes" id="UP000006671">
    <property type="component" value="Unassembled WGS sequence"/>
</dbReference>
<organism evidence="13">
    <name type="scientific">Naegleria gruberi</name>
    <name type="common">Amoeba</name>
    <dbReference type="NCBI Taxonomy" id="5762"/>
    <lineage>
        <taxon>Eukaryota</taxon>
        <taxon>Discoba</taxon>
        <taxon>Heterolobosea</taxon>
        <taxon>Tetramitia</taxon>
        <taxon>Eutetramitia</taxon>
        <taxon>Vahlkampfiidae</taxon>
        <taxon>Naegleria</taxon>
    </lineage>
</organism>
<dbReference type="GO" id="GO:0005737">
    <property type="term" value="C:cytoplasm"/>
    <property type="evidence" value="ECO:0007669"/>
    <property type="project" value="UniProtKB-SubCell"/>
</dbReference>
<accession>D2VAL8</accession>
<dbReference type="InterPro" id="IPR040221">
    <property type="entry name" value="CDCA7/CDA7L"/>
</dbReference>
<gene>
    <name evidence="12" type="ORF">NAEGRDRAFT_65903</name>
</gene>
<evidence type="ECO:0000256" key="2">
    <source>
        <dbReference type="ARBA" id="ARBA00004496"/>
    </source>
</evidence>
<dbReference type="RefSeq" id="XP_002678720.1">
    <property type="nucleotide sequence ID" value="XM_002678674.1"/>
</dbReference>
<dbReference type="GO" id="GO:0006355">
    <property type="term" value="P:regulation of DNA-templated transcription"/>
    <property type="evidence" value="ECO:0007669"/>
    <property type="project" value="InterPro"/>
</dbReference>
<feature type="domain" description="Zinc-finger" evidence="11">
    <location>
        <begin position="236"/>
        <end position="289"/>
    </location>
</feature>
<evidence type="ECO:0000313" key="13">
    <source>
        <dbReference type="Proteomes" id="UP000006671"/>
    </source>
</evidence>
<evidence type="ECO:0000256" key="9">
    <source>
        <dbReference type="ARBA" id="ARBA00023242"/>
    </source>
</evidence>
<dbReference type="InParanoid" id="D2VAL8"/>
<keyword evidence="5" id="KW-0597">Phosphoprotein</keyword>
<dbReference type="GO" id="GO:0005634">
    <property type="term" value="C:nucleus"/>
    <property type="evidence" value="ECO:0007669"/>
    <property type="project" value="UniProtKB-SubCell"/>
</dbReference>
<evidence type="ECO:0000256" key="8">
    <source>
        <dbReference type="ARBA" id="ARBA00023163"/>
    </source>
</evidence>
<dbReference type="Pfam" id="PF10497">
    <property type="entry name" value="zf-4CXXC_R1"/>
    <property type="match status" value="1"/>
</dbReference>